<dbReference type="InterPro" id="IPR016024">
    <property type="entry name" value="ARM-type_fold"/>
</dbReference>
<dbReference type="InterPro" id="IPR002793">
    <property type="entry name" value="Endonuclease_NucS"/>
</dbReference>
<proteinExistence type="predicted"/>
<dbReference type="Pfam" id="PF01816">
    <property type="entry name" value="LRV"/>
    <property type="match status" value="1"/>
</dbReference>
<dbReference type="AlphaFoldDB" id="A0A5F0D562"/>
<accession>A0A5F0D562</accession>
<feature type="domain" description="Endonuclease NucS C-terminal" evidence="2">
    <location>
        <begin position="337"/>
        <end position="410"/>
    </location>
</feature>
<keyword evidence="4" id="KW-1185">Reference proteome</keyword>
<protein>
    <submittedName>
        <fullName evidence="3">DUF91 domain-containing protein</fullName>
    </submittedName>
</protein>
<dbReference type="Pfam" id="PF01939">
    <property type="entry name" value="NucS_C"/>
    <property type="match status" value="1"/>
</dbReference>
<evidence type="ECO:0000256" key="1">
    <source>
        <dbReference type="ARBA" id="ARBA00023125"/>
    </source>
</evidence>
<dbReference type="InterPro" id="IPR004830">
    <property type="entry name" value="LRR_variant"/>
</dbReference>
<gene>
    <name evidence="3" type="ORF">E3O10_07175</name>
</gene>
<dbReference type="Gene3D" id="3.40.1350.10">
    <property type="match status" value="1"/>
</dbReference>
<dbReference type="EMBL" id="SOFF01000027">
    <property type="protein sequence ID" value="TFB90087.1"/>
    <property type="molecule type" value="Genomic_DNA"/>
</dbReference>
<reference evidence="3 4" key="1">
    <citation type="submission" date="2019-03" db="EMBL/GenBank/DDBJ databases">
        <title>Genomics of glacier-inhabiting Cryobacterium strains.</title>
        <authorList>
            <person name="Liu Q."/>
            <person name="Xin Y.-H."/>
        </authorList>
    </citation>
    <scope>NUCLEOTIDE SEQUENCE [LARGE SCALE GENOMIC DNA]</scope>
    <source>
        <strain evidence="3 4">Hh15</strain>
    </source>
</reference>
<dbReference type="InterPro" id="IPR048301">
    <property type="entry name" value="NucS_C"/>
</dbReference>
<dbReference type="InterPro" id="IPR011856">
    <property type="entry name" value="tRNA_endonuc-like_dom_sf"/>
</dbReference>
<keyword evidence="1" id="KW-0238">DNA-binding</keyword>
<organism evidence="3 4">
    <name type="scientific">Cryobacterium luteum</name>
    <dbReference type="NCBI Taxonomy" id="1424661"/>
    <lineage>
        <taxon>Bacteria</taxon>
        <taxon>Bacillati</taxon>
        <taxon>Actinomycetota</taxon>
        <taxon>Actinomycetes</taxon>
        <taxon>Micrococcales</taxon>
        <taxon>Microbacteriaceae</taxon>
        <taxon>Cryobacterium</taxon>
    </lineage>
</organism>
<dbReference type="Proteomes" id="UP000297654">
    <property type="component" value="Unassembled WGS sequence"/>
</dbReference>
<name>A0A5F0D562_9MICO</name>
<dbReference type="CDD" id="cd22341">
    <property type="entry name" value="NucS-like"/>
    <property type="match status" value="1"/>
</dbReference>
<dbReference type="GO" id="GO:0003677">
    <property type="term" value="F:DNA binding"/>
    <property type="evidence" value="ECO:0007669"/>
    <property type="project" value="UniProtKB-KW"/>
</dbReference>
<dbReference type="OrthoDB" id="570199at2"/>
<dbReference type="SUPFAM" id="SSF48371">
    <property type="entry name" value="ARM repeat"/>
    <property type="match status" value="1"/>
</dbReference>
<evidence type="ECO:0000259" key="2">
    <source>
        <dbReference type="Pfam" id="PF01939"/>
    </source>
</evidence>
<sequence length="442" mass="48701">MQSDPTFVGALDPRVHGTIHQKVDAARDGGLPEHRVLARDTRWEVRMHTAHHTRDAHLLRILAADGESSVRANAARNPDTEDDVLMTLASDEDFSVCQALTRNPNIYSIPELLAILMGCVPGVVSGLARHTGSPAVLAALAVNSGYVPGYEIAGNPATTSDTLLIISRRQHPEHEFDMVMEALASRDCAPEVLDTIGRLEISRRAALSLIQNAATPVETIEFIANSVLWNEGNSDIGHLAQKSLAPDVSSEKLIERKFELGPEGTVTYDAGGDYCVTVHFQLGVLAAHEITISVDNQGAPGGAADGSLVERDQATRRVKFRFEDGLEDFLVANWRDIDLFADYDFVDQQYKTDTGIIDILALSKDKSHWLIIELKRDKASDVVVGQILRYMGWVERALAAPDQRVTGLIIGDHDDQRLRDALKFTREGSVSYRSYRLKIDFE</sequence>
<evidence type="ECO:0000313" key="3">
    <source>
        <dbReference type="EMBL" id="TFB90087.1"/>
    </source>
</evidence>
<dbReference type="GO" id="GO:0004519">
    <property type="term" value="F:endonuclease activity"/>
    <property type="evidence" value="ECO:0007669"/>
    <property type="project" value="InterPro"/>
</dbReference>
<dbReference type="Gene3D" id="1.25.10.10">
    <property type="entry name" value="Leucine-rich Repeat Variant"/>
    <property type="match status" value="1"/>
</dbReference>
<evidence type="ECO:0000313" key="4">
    <source>
        <dbReference type="Proteomes" id="UP000297654"/>
    </source>
</evidence>
<comment type="caution">
    <text evidence="3">The sequence shown here is derived from an EMBL/GenBank/DDBJ whole genome shotgun (WGS) entry which is preliminary data.</text>
</comment>
<dbReference type="InterPro" id="IPR011989">
    <property type="entry name" value="ARM-like"/>
</dbReference>